<comment type="caution">
    <text evidence="2">The sequence shown here is derived from an EMBL/GenBank/DDBJ whole genome shotgun (WGS) entry which is preliminary data.</text>
</comment>
<gene>
    <name evidence="2" type="ORF">QJ043_03850</name>
</gene>
<name>A0ABT6ZJI6_9ACTN</name>
<dbReference type="PROSITE" id="PS51186">
    <property type="entry name" value="GNAT"/>
    <property type="match status" value="1"/>
</dbReference>
<dbReference type="SUPFAM" id="SSF55729">
    <property type="entry name" value="Acyl-CoA N-acyltransferases (Nat)"/>
    <property type="match status" value="1"/>
</dbReference>
<dbReference type="InterPro" id="IPR000182">
    <property type="entry name" value="GNAT_dom"/>
</dbReference>
<evidence type="ECO:0000313" key="3">
    <source>
        <dbReference type="Proteomes" id="UP001431693"/>
    </source>
</evidence>
<keyword evidence="2" id="KW-0808">Transferase</keyword>
<dbReference type="InterPro" id="IPR016181">
    <property type="entry name" value="Acyl_CoA_acyltransferase"/>
</dbReference>
<dbReference type="CDD" id="cd04301">
    <property type="entry name" value="NAT_SF"/>
    <property type="match status" value="1"/>
</dbReference>
<dbReference type="Gene3D" id="3.40.630.30">
    <property type="match status" value="1"/>
</dbReference>
<dbReference type="Proteomes" id="UP001431693">
    <property type="component" value="Unassembled WGS sequence"/>
</dbReference>
<protein>
    <submittedName>
        <fullName evidence="2">GNAT family N-acetyltransferase</fullName>
        <ecNumber evidence="2">2.3.1.-</ecNumber>
    </submittedName>
</protein>
<dbReference type="EC" id="2.3.1.-" evidence="2"/>
<sequence>MSQRDLTLKPATVIGRNTLWCLLQTYLDEIAPSYNLARQADVYPYPWFNAYFENAADRHPFLIETEPGQPAGLILVEDCSTRDTQANHRLAEFFVMPSFRGQGLAQRAATEVFTLLPGAWELDYSRRYKPAIALWESLLARHIIRSENLGIDET</sequence>
<evidence type="ECO:0000259" key="1">
    <source>
        <dbReference type="PROSITE" id="PS51186"/>
    </source>
</evidence>
<reference evidence="2" key="1">
    <citation type="submission" date="2023-05" db="EMBL/GenBank/DDBJ databases">
        <title>[olsenella] sp. nov., isolated from a pig farm feces dump.</title>
        <authorList>
            <person name="Chang Y.-H."/>
        </authorList>
    </citation>
    <scope>NUCLEOTIDE SEQUENCE</scope>
    <source>
        <strain evidence="2">YH-ols2217</strain>
    </source>
</reference>
<keyword evidence="3" id="KW-1185">Reference proteome</keyword>
<accession>A0ABT6ZJI6</accession>
<keyword evidence="2" id="KW-0012">Acyltransferase</keyword>
<dbReference type="EMBL" id="JASJEX010000002">
    <property type="protein sequence ID" value="MDJ1129215.1"/>
    <property type="molecule type" value="Genomic_DNA"/>
</dbReference>
<dbReference type="RefSeq" id="WP_283713973.1">
    <property type="nucleotide sequence ID" value="NZ_JASJEW010000008.1"/>
</dbReference>
<organism evidence="2 3">
    <name type="scientific">Kribbibacterium absianum</name>
    <dbReference type="NCBI Taxonomy" id="3044210"/>
    <lineage>
        <taxon>Bacteria</taxon>
        <taxon>Bacillati</taxon>
        <taxon>Actinomycetota</taxon>
        <taxon>Coriobacteriia</taxon>
        <taxon>Coriobacteriales</taxon>
        <taxon>Kribbibacteriaceae</taxon>
        <taxon>Kribbibacterium</taxon>
    </lineage>
</organism>
<dbReference type="Pfam" id="PF00583">
    <property type="entry name" value="Acetyltransf_1"/>
    <property type="match status" value="1"/>
</dbReference>
<dbReference type="GO" id="GO:0016746">
    <property type="term" value="F:acyltransferase activity"/>
    <property type="evidence" value="ECO:0007669"/>
    <property type="project" value="UniProtKB-KW"/>
</dbReference>
<proteinExistence type="predicted"/>
<feature type="domain" description="N-acetyltransferase" evidence="1">
    <location>
        <begin position="17"/>
        <end position="154"/>
    </location>
</feature>
<evidence type="ECO:0000313" key="2">
    <source>
        <dbReference type="EMBL" id="MDJ1129215.1"/>
    </source>
</evidence>